<reference evidence="11 12" key="1">
    <citation type="submission" date="2017-04" db="EMBL/GenBank/DDBJ databases">
        <title>Genome sequencing of [Candida] sorbophila.</title>
        <authorList>
            <person name="Ahn J.O."/>
        </authorList>
    </citation>
    <scope>NUCLEOTIDE SEQUENCE [LARGE SCALE GENOMIC DNA]</scope>
    <source>
        <strain evidence="11 12">DS02</strain>
    </source>
</reference>
<dbReference type="PANTHER" id="PTHR16631">
    <property type="entry name" value="GLUCAN 1,3-BETA-GLUCOSIDASE"/>
    <property type="match status" value="1"/>
</dbReference>
<proteinExistence type="inferred from homology"/>
<gene>
    <name evidence="11" type="ORF">B9G98_02193</name>
</gene>
<dbReference type="EMBL" id="NDIQ01000021">
    <property type="protein sequence ID" value="PRT54573.1"/>
    <property type="molecule type" value="Genomic_DNA"/>
</dbReference>
<evidence type="ECO:0000256" key="2">
    <source>
        <dbReference type="ARBA" id="ARBA00008773"/>
    </source>
</evidence>
<comment type="similarity">
    <text evidence="2">Belongs to the glycosyl hydrolase 17 family.</text>
</comment>
<dbReference type="GO" id="GO:0005576">
    <property type="term" value="C:extracellular region"/>
    <property type="evidence" value="ECO:0007669"/>
    <property type="project" value="UniProtKB-ARBA"/>
</dbReference>
<evidence type="ECO:0000256" key="8">
    <source>
        <dbReference type="ARBA" id="ARBA00023295"/>
    </source>
</evidence>
<dbReference type="InterPro" id="IPR050732">
    <property type="entry name" value="Beta-glucan_modifiers"/>
</dbReference>
<evidence type="ECO:0000256" key="1">
    <source>
        <dbReference type="ARBA" id="ARBA00004191"/>
    </source>
</evidence>
<dbReference type="GeneID" id="36515941"/>
<evidence type="ECO:0000256" key="7">
    <source>
        <dbReference type="ARBA" id="ARBA00023180"/>
    </source>
</evidence>
<dbReference type="OrthoDB" id="941679at2759"/>
<dbReference type="GO" id="GO:0009986">
    <property type="term" value="C:cell surface"/>
    <property type="evidence" value="ECO:0007669"/>
    <property type="project" value="TreeGrafter"/>
</dbReference>
<dbReference type="PANTHER" id="PTHR16631:SF14">
    <property type="entry name" value="FAMILY 17 GLUCOSIDASE SCW10-RELATED"/>
    <property type="match status" value="1"/>
</dbReference>
<dbReference type="Gene3D" id="3.20.20.80">
    <property type="entry name" value="Glycosidases"/>
    <property type="match status" value="1"/>
</dbReference>
<dbReference type="GO" id="GO:0071555">
    <property type="term" value="P:cell wall organization"/>
    <property type="evidence" value="ECO:0007669"/>
    <property type="project" value="UniProtKB-KW"/>
</dbReference>
<keyword evidence="8" id="KW-0326">Glycosidase</keyword>
<evidence type="ECO:0000256" key="9">
    <source>
        <dbReference type="ARBA" id="ARBA00023316"/>
    </source>
</evidence>
<dbReference type="GO" id="GO:0009277">
    <property type="term" value="C:fungal-type cell wall"/>
    <property type="evidence" value="ECO:0007669"/>
    <property type="project" value="TreeGrafter"/>
</dbReference>
<protein>
    <submittedName>
        <fullName evidence="11">Cell surface mannoprotein MP65</fullName>
    </submittedName>
</protein>
<feature type="chain" id="PRO_5015723543" evidence="10">
    <location>
        <begin position="18"/>
        <end position="365"/>
    </location>
</feature>
<accession>A0A2T0FHU6</accession>
<organism evidence="11 12">
    <name type="scientific">Wickerhamiella sorbophila</name>
    <dbReference type="NCBI Taxonomy" id="45607"/>
    <lineage>
        <taxon>Eukaryota</taxon>
        <taxon>Fungi</taxon>
        <taxon>Dikarya</taxon>
        <taxon>Ascomycota</taxon>
        <taxon>Saccharomycotina</taxon>
        <taxon>Dipodascomycetes</taxon>
        <taxon>Dipodascales</taxon>
        <taxon>Trichomonascaceae</taxon>
        <taxon>Wickerhamiella</taxon>
    </lineage>
</organism>
<evidence type="ECO:0000313" key="11">
    <source>
        <dbReference type="EMBL" id="PRT54573.1"/>
    </source>
</evidence>
<dbReference type="RefSeq" id="XP_024664518.1">
    <property type="nucleotide sequence ID" value="XM_024808750.1"/>
</dbReference>
<keyword evidence="3" id="KW-0134">Cell wall</keyword>
<keyword evidence="7" id="KW-0325">Glycoprotein</keyword>
<feature type="signal peptide" evidence="10">
    <location>
        <begin position="1"/>
        <end position="17"/>
    </location>
</feature>
<keyword evidence="12" id="KW-1185">Reference proteome</keyword>
<keyword evidence="4" id="KW-0964">Secreted</keyword>
<dbReference type="FunFam" id="3.20.20.80:FF:000111">
    <property type="entry name" value="Soluble cell wall protein"/>
    <property type="match status" value="1"/>
</dbReference>
<dbReference type="Proteomes" id="UP000238350">
    <property type="component" value="Unassembled WGS sequence"/>
</dbReference>
<dbReference type="STRING" id="45607.A0A2T0FHU6"/>
<dbReference type="InterPro" id="IPR017853">
    <property type="entry name" value="GH"/>
</dbReference>
<evidence type="ECO:0000256" key="5">
    <source>
        <dbReference type="ARBA" id="ARBA00022729"/>
    </source>
</evidence>
<evidence type="ECO:0000256" key="4">
    <source>
        <dbReference type="ARBA" id="ARBA00022525"/>
    </source>
</evidence>
<evidence type="ECO:0000256" key="6">
    <source>
        <dbReference type="ARBA" id="ARBA00022801"/>
    </source>
</evidence>
<keyword evidence="5 10" id="KW-0732">Signal</keyword>
<evidence type="ECO:0000256" key="10">
    <source>
        <dbReference type="SAM" id="SignalP"/>
    </source>
</evidence>
<evidence type="ECO:0000313" key="12">
    <source>
        <dbReference type="Proteomes" id="UP000238350"/>
    </source>
</evidence>
<keyword evidence="6" id="KW-0378">Hydrolase</keyword>
<comment type="caution">
    <text evidence="11">The sequence shown here is derived from an EMBL/GenBank/DDBJ whole genome shotgun (WGS) entry which is preliminary data.</text>
</comment>
<comment type="subcellular location">
    <subcellularLocation>
        <location evidence="1">Secreted</location>
        <location evidence="1">Cell wall</location>
    </subcellularLocation>
</comment>
<sequence length="365" mass="37487">MMSNMFVAALMMAGVLAQPVQHVHKRDNVFVTVMETHYVTAGVPAASPVENPVAVQANVDTQSAVPTISAPELKAVSDASVVVAPASTAAAAAAAETSSSSSSGSSSGSVSVGSGGALGISYSPYNDNGSCKSASEVASDLAQLTGFSVIRLYGTDCNQVANVYAAKSANQKLFLGVYDMGNIANDCQAMHDGINGDWGCVHTVSIGNELVNSGQASVSQVGGYVAQGRSALKGLGYTGPIVAVDTFIAVINNPGLCEFSDYMAVNAHAFFDGNTVASNAGPWAVDQTQRVWTACGGAKSVLISESGWPKQGSNNGAAIASPEAHDAAISSLKNSISNDVILYSAFNDMWKNPGYLGVEQYWGIY</sequence>
<keyword evidence="9" id="KW-0961">Cell wall biogenesis/degradation</keyword>
<dbReference type="GO" id="GO:0042973">
    <property type="term" value="F:glucan endo-1,3-beta-D-glucosidase activity"/>
    <property type="evidence" value="ECO:0007669"/>
    <property type="project" value="TreeGrafter"/>
</dbReference>
<name>A0A2T0FHU6_9ASCO</name>
<dbReference type="AlphaFoldDB" id="A0A2T0FHU6"/>
<evidence type="ECO:0000256" key="3">
    <source>
        <dbReference type="ARBA" id="ARBA00022512"/>
    </source>
</evidence>
<dbReference type="SUPFAM" id="SSF51445">
    <property type="entry name" value="(Trans)glycosidases"/>
    <property type="match status" value="1"/>
</dbReference>